<name>A0AAD6W264_9ROSI</name>
<protein>
    <submittedName>
        <fullName evidence="1">Uncharacterized protein</fullName>
    </submittedName>
</protein>
<accession>A0AAD6W264</accession>
<sequence>MLFRRREPPFIRSKLVHIPFSDSLLDNSQDFKDILTSLDIPESEQSNTRLIASKAIGMDI</sequence>
<dbReference type="EMBL" id="JAQIZT010000005">
    <property type="protein sequence ID" value="KAJ6996362.1"/>
    <property type="molecule type" value="Genomic_DNA"/>
</dbReference>
<evidence type="ECO:0000313" key="2">
    <source>
        <dbReference type="Proteomes" id="UP001164929"/>
    </source>
</evidence>
<dbReference type="Proteomes" id="UP001164929">
    <property type="component" value="Chromosome 5"/>
</dbReference>
<reference evidence="1" key="1">
    <citation type="journal article" date="2023" name="Mol. Ecol. Resour.">
        <title>Chromosome-level genome assembly of a triploid poplar Populus alba 'Berolinensis'.</title>
        <authorList>
            <person name="Chen S."/>
            <person name="Yu Y."/>
            <person name="Wang X."/>
            <person name="Wang S."/>
            <person name="Zhang T."/>
            <person name="Zhou Y."/>
            <person name="He R."/>
            <person name="Meng N."/>
            <person name="Wang Y."/>
            <person name="Liu W."/>
            <person name="Liu Z."/>
            <person name="Liu J."/>
            <person name="Guo Q."/>
            <person name="Huang H."/>
            <person name="Sederoff R.R."/>
            <person name="Wang G."/>
            <person name="Qu G."/>
            <person name="Chen S."/>
        </authorList>
    </citation>
    <scope>NUCLEOTIDE SEQUENCE</scope>
    <source>
        <strain evidence="1">SC-2020</strain>
    </source>
</reference>
<evidence type="ECO:0000313" key="1">
    <source>
        <dbReference type="EMBL" id="KAJ6996362.1"/>
    </source>
</evidence>
<organism evidence="1 2">
    <name type="scientific">Populus alba x Populus x berolinensis</name>
    <dbReference type="NCBI Taxonomy" id="444605"/>
    <lineage>
        <taxon>Eukaryota</taxon>
        <taxon>Viridiplantae</taxon>
        <taxon>Streptophyta</taxon>
        <taxon>Embryophyta</taxon>
        <taxon>Tracheophyta</taxon>
        <taxon>Spermatophyta</taxon>
        <taxon>Magnoliopsida</taxon>
        <taxon>eudicotyledons</taxon>
        <taxon>Gunneridae</taxon>
        <taxon>Pentapetalae</taxon>
        <taxon>rosids</taxon>
        <taxon>fabids</taxon>
        <taxon>Malpighiales</taxon>
        <taxon>Salicaceae</taxon>
        <taxon>Saliceae</taxon>
        <taxon>Populus</taxon>
    </lineage>
</organism>
<dbReference type="AlphaFoldDB" id="A0AAD6W264"/>
<comment type="caution">
    <text evidence="1">The sequence shown here is derived from an EMBL/GenBank/DDBJ whole genome shotgun (WGS) entry which is preliminary data.</text>
</comment>
<proteinExistence type="predicted"/>
<gene>
    <name evidence="1" type="ORF">NC653_013077</name>
</gene>
<keyword evidence="2" id="KW-1185">Reference proteome</keyword>